<accession>A0A0F8ZSB8</accession>
<name>A0A0F8ZSB8_9ZZZZ</name>
<comment type="caution">
    <text evidence="1">The sequence shown here is derived from an EMBL/GenBank/DDBJ whole genome shotgun (WGS) entry which is preliminary data.</text>
</comment>
<dbReference type="AlphaFoldDB" id="A0A0F8ZSB8"/>
<sequence length="54" mass="6516">HCHNSLGYKVRPGWRLVSWRFKMDELLKFHEEQRPDLLIVRAAKRLKQLEGEAE</sequence>
<organism evidence="1">
    <name type="scientific">marine sediment metagenome</name>
    <dbReference type="NCBI Taxonomy" id="412755"/>
    <lineage>
        <taxon>unclassified sequences</taxon>
        <taxon>metagenomes</taxon>
        <taxon>ecological metagenomes</taxon>
    </lineage>
</organism>
<proteinExistence type="predicted"/>
<dbReference type="EMBL" id="LAZR01058703">
    <property type="protein sequence ID" value="KKK69324.1"/>
    <property type="molecule type" value="Genomic_DNA"/>
</dbReference>
<gene>
    <name evidence="1" type="ORF">LCGC14_2935170</name>
</gene>
<evidence type="ECO:0000313" key="1">
    <source>
        <dbReference type="EMBL" id="KKK69324.1"/>
    </source>
</evidence>
<reference evidence="1" key="1">
    <citation type="journal article" date="2015" name="Nature">
        <title>Complex archaea that bridge the gap between prokaryotes and eukaryotes.</title>
        <authorList>
            <person name="Spang A."/>
            <person name="Saw J.H."/>
            <person name="Jorgensen S.L."/>
            <person name="Zaremba-Niedzwiedzka K."/>
            <person name="Martijn J."/>
            <person name="Lind A.E."/>
            <person name="van Eijk R."/>
            <person name="Schleper C."/>
            <person name="Guy L."/>
            <person name="Ettema T.J."/>
        </authorList>
    </citation>
    <scope>NUCLEOTIDE SEQUENCE</scope>
</reference>
<protein>
    <submittedName>
        <fullName evidence="1">Uncharacterized protein</fullName>
    </submittedName>
</protein>
<feature type="non-terminal residue" evidence="1">
    <location>
        <position position="1"/>
    </location>
</feature>